<proteinExistence type="inferred from homology"/>
<evidence type="ECO:0000256" key="6">
    <source>
        <dbReference type="SAM" id="MobiDB-lite"/>
    </source>
</evidence>
<keyword evidence="4" id="KW-0130">Cell adhesion</keyword>
<evidence type="ECO:0000256" key="2">
    <source>
        <dbReference type="ARBA" id="ARBA00022443"/>
    </source>
</evidence>
<dbReference type="EMBL" id="CAJNOC010002852">
    <property type="protein sequence ID" value="CAF0954999.1"/>
    <property type="molecule type" value="Genomic_DNA"/>
</dbReference>
<dbReference type="InterPro" id="IPR037362">
    <property type="entry name" value="CAS_fam"/>
</dbReference>
<dbReference type="OrthoDB" id="5983572at2759"/>
<keyword evidence="3" id="KW-0597">Phosphoprotein</keyword>
<comment type="similarity">
    <text evidence="1">Belongs to the CAS family.</text>
</comment>
<dbReference type="SMART" id="SM00326">
    <property type="entry name" value="SH3"/>
    <property type="match status" value="1"/>
</dbReference>
<dbReference type="SUPFAM" id="SSF50044">
    <property type="entry name" value="SH3-domain"/>
    <property type="match status" value="1"/>
</dbReference>
<dbReference type="GO" id="GO:0016477">
    <property type="term" value="P:cell migration"/>
    <property type="evidence" value="ECO:0007669"/>
    <property type="project" value="TreeGrafter"/>
</dbReference>
<name>A0A814DBW0_9BILA</name>
<dbReference type="PANTHER" id="PTHR10654">
    <property type="entry name" value="CAS SCAFFOLDING PROTEIN"/>
    <property type="match status" value="1"/>
</dbReference>
<dbReference type="Pfam" id="PF00018">
    <property type="entry name" value="SH3_1"/>
    <property type="match status" value="1"/>
</dbReference>
<dbReference type="Gene3D" id="1.20.120.230">
    <property type="entry name" value="Alpha-catenin/vinculin-like"/>
    <property type="match status" value="1"/>
</dbReference>
<feature type="region of interest" description="Disordered" evidence="6">
    <location>
        <begin position="153"/>
        <end position="178"/>
    </location>
</feature>
<dbReference type="InterPro" id="IPR021901">
    <property type="entry name" value="CAS_C"/>
</dbReference>
<evidence type="ECO:0000256" key="1">
    <source>
        <dbReference type="ARBA" id="ARBA00007848"/>
    </source>
</evidence>
<dbReference type="GO" id="GO:0005737">
    <property type="term" value="C:cytoplasm"/>
    <property type="evidence" value="ECO:0007669"/>
    <property type="project" value="TreeGrafter"/>
</dbReference>
<dbReference type="GO" id="GO:0007155">
    <property type="term" value="P:cell adhesion"/>
    <property type="evidence" value="ECO:0007669"/>
    <property type="project" value="UniProtKB-KW"/>
</dbReference>
<evidence type="ECO:0000313" key="9">
    <source>
        <dbReference type="Proteomes" id="UP000663879"/>
    </source>
</evidence>
<dbReference type="AlphaFoldDB" id="A0A814DBW0"/>
<dbReference type="FunFam" id="2.30.30.40:FF:000009">
    <property type="entry name" value="Breast cancer anti-estrogen resistance 1"/>
    <property type="match status" value="1"/>
</dbReference>
<dbReference type="PANTHER" id="PTHR10654:SF18">
    <property type="entry name" value="IP17195P"/>
    <property type="match status" value="1"/>
</dbReference>
<dbReference type="Pfam" id="PF12026">
    <property type="entry name" value="CAS_C"/>
    <property type="match status" value="1"/>
</dbReference>
<evidence type="ECO:0000256" key="3">
    <source>
        <dbReference type="ARBA" id="ARBA00022553"/>
    </source>
</evidence>
<feature type="domain" description="SH3" evidence="7">
    <location>
        <begin position="1"/>
        <end position="64"/>
    </location>
</feature>
<evidence type="ECO:0000256" key="4">
    <source>
        <dbReference type="ARBA" id="ARBA00022889"/>
    </source>
</evidence>
<dbReference type="InterPro" id="IPR036028">
    <property type="entry name" value="SH3-like_dom_sf"/>
</dbReference>
<dbReference type="InterPro" id="IPR001452">
    <property type="entry name" value="SH3_domain"/>
</dbReference>
<protein>
    <recommendedName>
        <fullName evidence="7">SH3 domain-containing protein</fullName>
    </recommendedName>
</protein>
<keyword evidence="2 5" id="KW-0728">SH3 domain</keyword>
<accession>A0A814DBW0</accession>
<dbReference type="Gene3D" id="2.30.30.40">
    <property type="entry name" value="SH3 Domains"/>
    <property type="match status" value="1"/>
</dbReference>
<reference evidence="8" key="1">
    <citation type="submission" date="2021-02" db="EMBL/GenBank/DDBJ databases">
        <authorList>
            <person name="Nowell W R."/>
        </authorList>
    </citation>
    <scope>NUCLEOTIDE SEQUENCE</scope>
    <source>
        <strain evidence="8">Ploen Becks lab</strain>
    </source>
</reference>
<dbReference type="GO" id="GO:0007169">
    <property type="term" value="P:cell surface receptor protein tyrosine kinase signaling pathway"/>
    <property type="evidence" value="ECO:0007669"/>
    <property type="project" value="TreeGrafter"/>
</dbReference>
<evidence type="ECO:0000313" key="8">
    <source>
        <dbReference type="EMBL" id="CAF0954999.1"/>
    </source>
</evidence>
<evidence type="ECO:0000256" key="5">
    <source>
        <dbReference type="PROSITE-ProRule" id="PRU00192"/>
    </source>
</evidence>
<dbReference type="GO" id="GO:0005886">
    <property type="term" value="C:plasma membrane"/>
    <property type="evidence" value="ECO:0007669"/>
    <property type="project" value="TreeGrafter"/>
</dbReference>
<dbReference type="PROSITE" id="PS50002">
    <property type="entry name" value="SH3"/>
    <property type="match status" value="1"/>
</dbReference>
<keyword evidence="9" id="KW-1185">Reference proteome</keyword>
<comment type="caution">
    <text evidence="8">The sequence shown here is derived from an EMBL/GenBank/DDBJ whole genome shotgun (WGS) entry which is preliminary data.</text>
</comment>
<dbReference type="Proteomes" id="UP000663879">
    <property type="component" value="Unassembled WGS sequence"/>
</dbReference>
<sequence length="567" mass="65392">MTKYAIALYDNDAESDEELNFRKNDVLQVKQIDFMGMQGWWLCKLVKDNRTGLAPGNRLKITNDENLISKYLTIKPNKTNLVLNSNSNSLTSFLSDKSTSSSNSQACIEQMTNAFDYVSIQTESPIKIVLPAKNKTTPSSLFTLKSSNYSSESNYNTLKKTDEDDYDYDIPENNRPTSKLIKELEDSRKSISPTIDSGISTSSLISLNLTESPNSVRSSLNQRISNYSNFEEPKLKQDLKLDFDDKIEKLNHLITNIETFNSNQILISDNMTSLKSILSEFLSQNLKILKQEHACFHPELNTFNQFRTLVEKLENFEFFTEKFEMNKLGLFKELLQEIKILVEEKKIFDYDCETRSLRSSGSDDNNEYEYENNQNEGDYCEIDDLEEEKCLKVNRGNLEKLVEKVSNTSALCMTLKRSDEKIRKEIKLATSLSDCESYRINMSDQMLLKFYLKHIEENFSDLKIIYDVLIDKLTKNSIFEVDLANKLALNGHKLVFICDTLEQNINNEILKINLYDLSSHLCNSLKNYMFKIKSSTGADYQVLIDSLNNVYKSAHNFKQIVLKNVFK</sequence>
<gene>
    <name evidence="8" type="ORF">OXX778_LOCUS14147</name>
</gene>
<evidence type="ECO:0000259" key="7">
    <source>
        <dbReference type="PROSITE" id="PS50002"/>
    </source>
</evidence>
<organism evidence="8 9">
    <name type="scientific">Brachionus calyciflorus</name>
    <dbReference type="NCBI Taxonomy" id="104777"/>
    <lineage>
        <taxon>Eukaryota</taxon>
        <taxon>Metazoa</taxon>
        <taxon>Spiralia</taxon>
        <taxon>Gnathifera</taxon>
        <taxon>Rotifera</taxon>
        <taxon>Eurotatoria</taxon>
        <taxon>Monogononta</taxon>
        <taxon>Pseudotrocha</taxon>
        <taxon>Ploima</taxon>
        <taxon>Brachionidae</taxon>
        <taxon>Brachionus</taxon>
    </lineage>
</organism>